<comment type="caution">
    <text evidence="3">The sequence shown here is derived from an EMBL/GenBank/DDBJ whole genome shotgun (WGS) entry which is preliminary data.</text>
</comment>
<evidence type="ECO:0000313" key="3">
    <source>
        <dbReference type="EMBL" id="GGN77917.1"/>
    </source>
</evidence>
<keyword evidence="2" id="KW-1133">Transmembrane helix</keyword>
<dbReference type="EMBL" id="BMLM01000001">
    <property type="protein sequence ID" value="GGN77917.1"/>
    <property type="molecule type" value="Genomic_DNA"/>
</dbReference>
<feature type="compositionally biased region" description="Low complexity" evidence="1">
    <location>
        <begin position="9"/>
        <end position="21"/>
    </location>
</feature>
<dbReference type="InterPro" id="IPR045713">
    <property type="entry name" value="DUF6069"/>
</dbReference>
<keyword evidence="4" id="KW-1185">Reference proteome</keyword>
<dbReference type="Proteomes" id="UP000626982">
    <property type="component" value="Unassembled WGS sequence"/>
</dbReference>
<evidence type="ECO:0000256" key="2">
    <source>
        <dbReference type="SAM" id="Phobius"/>
    </source>
</evidence>
<feature type="transmembrane region" description="Helical" evidence="2">
    <location>
        <begin position="35"/>
        <end position="62"/>
    </location>
</feature>
<evidence type="ECO:0000256" key="1">
    <source>
        <dbReference type="SAM" id="MobiDB-lite"/>
    </source>
</evidence>
<keyword evidence="2" id="KW-0812">Transmembrane</keyword>
<reference evidence="4" key="1">
    <citation type="journal article" date="2019" name="Int. J. Syst. Evol. Microbiol.">
        <title>The Global Catalogue of Microorganisms (GCM) 10K type strain sequencing project: providing services to taxonomists for standard genome sequencing and annotation.</title>
        <authorList>
            <consortium name="The Broad Institute Genomics Platform"/>
            <consortium name="The Broad Institute Genome Sequencing Center for Infectious Disease"/>
            <person name="Wu L."/>
            <person name="Ma J."/>
        </authorList>
    </citation>
    <scope>NUCLEOTIDE SEQUENCE [LARGE SCALE GENOMIC DNA]</scope>
    <source>
        <strain evidence="4">CGMCC 1.6960</strain>
    </source>
</reference>
<feature type="transmembrane region" description="Helical" evidence="2">
    <location>
        <begin position="68"/>
        <end position="91"/>
    </location>
</feature>
<feature type="transmembrane region" description="Helical" evidence="2">
    <location>
        <begin position="130"/>
        <end position="149"/>
    </location>
</feature>
<name>A0ABQ2KCT7_9MICO</name>
<accession>A0ABQ2KCT7</accession>
<gene>
    <name evidence="3" type="ORF">GCM10010968_03080</name>
</gene>
<protein>
    <submittedName>
        <fullName evidence="3">Uncharacterized protein</fullName>
    </submittedName>
</protein>
<feature type="transmembrane region" description="Helical" evidence="2">
    <location>
        <begin position="103"/>
        <end position="124"/>
    </location>
</feature>
<evidence type="ECO:0000313" key="4">
    <source>
        <dbReference type="Proteomes" id="UP000626982"/>
    </source>
</evidence>
<organism evidence="3 4">
    <name type="scientific">Agrococcus terreus</name>
    <dbReference type="NCBI Taxonomy" id="574649"/>
    <lineage>
        <taxon>Bacteria</taxon>
        <taxon>Bacillati</taxon>
        <taxon>Actinomycetota</taxon>
        <taxon>Actinomycetes</taxon>
        <taxon>Micrococcales</taxon>
        <taxon>Microbacteriaceae</taxon>
        <taxon>Agrococcus</taxon>
    </lineage>
</organism>
<keyword evidence="2" id="KW-0472">Membrane</keyword>
<sequence>MTTASEPVTTPLDPATTALDPPAARTRPGLLVRGLAAAGIAALVNLAILAVASAAGASMVVAQGGAEIAVGFLPVAVATLVPLALAVVVAWPLAKRWPRTTPILAWAGLAVAAASTAAPLTGALDTGTGVSLAIMHLVAGASWFAALITSRR</sequence>
<feature type="region of interest" description="Disordered" evidence="1">
    <location>
        <begin position="1"/>
        <end position="21"/>
    </location>
</feature>
<dbReference type="Pfam" id="PF19545">
    <property type="entry name" value="DUF6069"/>
    <property type="match status" value="1"/>
</dbReference>
<dbReference type="RefSeq" id="WP_188715315.1">
    <property type="nucleotide sequence ID" value="NZ_BAABBD010000001.1"/>
</dbReference>
<proteinExistence type="predicted"/>